<dbReference type="RefSeq" id="WP_160740005.1">
    <property type="nucleotide sequence ID" value="NZ_WTYQ01000004.1"/>
</dbReference>
<dbReference type="Gene3D" id="3.90.1580.10">
    <property type="entry name" value="paralog of FGE (formylglycine-generating enzyme)"/>
    <property type="match status" value="1"/>
</dbReference>
<evidence type="ECO:0000259" key="1">
    <source>
        <dbReference type="Pfam" id="PF03781"/>
    </source>
</evidence>
<dbReference type="GO" id="GO:0120147">
    <property type="term" value="F:formylglycine-generating oxidase activity"/>
    <property type="evidence" value="ECO:0007669"/>
    <property type="project" value="TreeGrafter"/>
</dbReference>
<sequence>MICIPAGTFTMGSERFYPEEKPLRRVSVSAFAIDETPVTNRAFAAFVEATGHMTFAEIAPDPRDYPGMSPDMAIPGSLVFKKTETPVDTSNPYLWWEFRFGANWRYPLGPEQTIEDLDLWDHPVVHVTYSDALAYAKWVKKDLPTEAEYEYAARGGLEGAEYAWGDELQPDGKMLANYWQGVFPYSNTLDDGWERTSPVGTYDANGYGVYDMIGNTWEWTKDWWTENPRPMTKKKAGACCTIKDPRGGLMKESFDSAQPEVKIGRRVLKGGSHLCAANYCQRYRPAARHAQMVDSSTSHIGFRCVVR</sequence>
<protein>
    <submittedName>
        <fullName evidence="2">SUMF1/EgtB/PvdO family nonheme iron enzyme</fullName>
    </submittedName>
</protein>
<name>A0A845A8X0_9SPHN</name>
<evidence type="ECO:0000313" key="2">
    <source>
        <dbReference type="EMBL" id="MXP26690.1"/>
    </source>
</evidence>
<dbReference type="EMBL" id="WTYQ01000004">
    <property type="protein sequence ID" value="MXP26690.1"/>
    <property type="molecule type" value="Genomic_DNA"/>
</dbReference>
<accession>A0A845A8X0</accession>
<organism evidence="2 3">
    <name type="scientific">Altericroceibacterium indicum</name>
    <dbReference type="NCBI Taxonomy" id="374177"/>
    <lineage>
        <taxon>Bacteria</taxon>
        <taxon>Pseudomonadati</taxon>
        <taxon>Pseudomonadota</taxon>
        <taxon>Alphaproteobacteria</taxon>
        <taxon>Sphingomonadales</taxon>
        <taxon>Erythrobacteraceae</taxon>
        <taxon>Altericroceibacterium</taxon>
    </lineage>
</organism>
<dbReference type="InterPro" id="IPR051043">
    <property type="entry name" value="Sulfatase_Mod_Factor_Kinase"/>
</dbReference>
<dbReference type="PANTHER" id="PTHR23150:SF19">
    <property type="entry name" value="FORMYLGLYCINE-GENERATING ENZYME"/>
    <property type="match status" value="1"/>
</dbReference>
<keyword evidence="3" id="KW-1185">Reference proteome</keyword>
<evidence type="ECO:0000313" key="3">
    <source>
        <dbReference type="Proteomes" id="UP000460561"/>
    </source>
</evidence>
<dbReference type="PANTHER" id="PTHR23150">
    <property type="entry name" value="SULFATASE MODIFYING FACTOR 1, 2"/>
    <property type="match status" value="1"/>
</dbReference>
<dbReference type="InterPro" id="IPR016187">
    <property type="entry name" value="CTDL_fold"/>
</dbReference>
<comment type="caution">
    <text evidence="2">The sequence shown here is derived from an EMBL/GenBank/DDBJ whole genome shotgun (WGS) entry which is preliminary data.</text>
</comment>
<gene>
    <name evidence="2" type="ORF">GRI39_11650</name>
</gene>
<dbReference type="Pfam" id="PF03781">
    <property type="entry name" value="FGE-sulfatase"/>
    <property type="match status" value="1"/>
</dbReference>
<reference evidence="2 3" key="1">
    <citation type="submission" date="2019-12" db="EMBL/GenBank/DDBJ databases">
        <title>Genomic-based taxomic classification of the family Erythrobacteraceae.</title>
        <authorList>
            <person name="Xu L."/>
        </authorList>
    </citation>
    <scope>NUCLEOTIDE SEQUENCE [LARGE SCALE GENOMIC DNA]</scope>
    <source>
        <strain evidence="2 3">DSM 18604</strain>
    </source>
</reference>
<dbReference type="OrthoDB" id="9768004at2"/>
<dbReference type="InterPro" id="IPR005532">
    <property type="entry name" value="SUMF_dom"/>
</dbReference>
<proteinExistence type="predicted"/>
<feature type="domain" description="Sulfatase-modifying factor enzyme-like" evidence="1">
    <location>
        <begin position="1"/>
        <end position="305"/>
    </location>
</feature>
<dbReference type="Proteomes" id="UP000460561">
    <property type="component" value="Unassembled WGS sequence"/>
</dbReference>
<dbReference type="AlphaFoldDB" id="A0A845A8X0"/>
<dbReference type="SUPFAM" id="SSF56436">
    <property type="entry name" value="C-type lectin-like"/>
    <property type="match status" value="1"/>
</dbReference>
<dbReference type="InterPro" id="IPR042095">
    <property type="entry name" value="SUMF_sf"/>
</dbReference>